<dbReference type="OrthoDB" id="2448535at2759"/>
<dbReference type="EMBL" id="CAJVPY010017648">
    <property type="protein sequence ID" value="CAG8762942.1"/>
    <property type="molecule type" value="Genomic_DNA"/>
</dbReference>
<dbReference type="Proteomes" id="UP000789405">
    <property type="component" value="Unassembled WGS sequence"/>
</dbReference>
<dbReference type="AlphaFoldDB" id="A0A9N9NR86"/>
<accession>A0A9N9NR86</accession>
<gene>
    <name evidence="1" type="ORF">DERYTH_LOCUS17987</name>
</gene>
<proteinExistence type="predicted"/>
<organism evidence="1 2">
    <name type="scientific">Dentiscutata erythropus</name>
    <dbReference type="NCBI Taxonomy" id="1348616"/>
    <lineage>
        <taxon>Eukaryota</taxon>
        <taxon>Fungi</taxon>
        <taxon>Fungi incertae sedis</taxon>
        <taxon>Mucoromycota</taxon>
        <taxon>Glomeromycotina</taxon>
        <taxon>Glomeromycetes</taxon>
        <taxon>Diversisporales</taxon>
        <taxon>Gigasporaceae</taxon>
        <taxon>Dentiscutata</taxon>
    </lineage>
</organism>
<keyword evidence="2" id="KW-1185">Reference proteome</keyword>
<comment type="caution">
    <text evidence="1">The sequence shown here is derived from an EMBL/GenBank/DDBJ whole genome shotgun (WGS) entry which is preliminary data.</text>
</comment>
<sequence length="171" mass="20058">MSQTSRPKAYELPCIFNRLVSRYDKIGLSACKTSASQTWRHANSQAAARRLPLFQAFMPELTDLQSSLKLERTEDPLRSQANSEDVDNFANIITELLVQIETKNVKIVELKKRIGKYCEEIIKLEDLYQKQCKVNEELVKQWNSRHSDRDKHIQEVINIVQLEREYLYKDI</sequence>
<feature type="non-terminal residue" evidence="1">
    <location>
        <position position="171"/>
    </location>
</feature>
<protein>
    <submittedName>
        <fullName evidence="1">26108_t:CDS:1</fullName>
    </submittedName>
</protein>
<evidence type="ECO:0000313" key="2">
    <source>
        <dbReference type="Proteomes" id="UP000789405"/>
    </source>
</evidence>
<feature type="non-terminal residue" evidence="1">
    <location>
        <position position="1"/>
    </location>
</feature>
<evidence type="ECO:0000313" key="1">
    <source>
        <dbReference type="EMBL" id="CAG8762942.1"/>
    </source>
</evidence>
<name>A0A9N9NR86_9GLOM</name>
<reference evidence="1" key="1">
    <citation type="submission" date="2021-06" db="EMBL/GenBank/DDBJ databases">
        <authorList>
            <person name="Kallberg Y."/>
            <person name="Tangrot J."/>
            <person name="Rosling A."/>
        </authorList>
    </citation>
    <scope>NUCLEOTIDE SEQUENCE</scope>
    <source>
        <strain evidence="1">MA453B</strain>
    </source>
</reference>